<dbReference type="FunFam" id="3.90.1150.10:FF:000033">
    <property type="entry name" value="Cystathionine gamma-synthase"/>
    <property type="match status" value="1"/>
</dbReference>
<comment type="similarity">
    <text evidence="2 9">Belongs to the trans-sulfuration enzymes family.</text>
</comment>
<dbReference type="GO" id="GO:0005737">
    <property type="term" value="C:cytoplasm"/>
    <property type="evidence" value="ECO:0007669"/>
    <property type="project" value="TreeGrafter"/>
</dbReference>
<dbReference type="PIRSF" id="PIRSF001434">
    <property type="entry name" value="CGS"/>
    <property type="match status" value="1"/>
</dbReference>
<dbReference type="Gene3D" id="3.90.1150.10">
    <property type="entry name" value="Aspartate Aminotransferase, domain 1"/>
    <property type="match status" value="1"/>
</dbReference>
<dbReference type="AlphaFoldDB" id="W4RKN3"/>
<comment type="cofactor">
    <cofactor evidence="1 9">
        <name>pyridoxal 5'-phosphate</name>
        <dbReference type="ChEBI" id="CHEBI:597326"/>
    </cofactor>
</comment>
<reference evidence="10 11" key="1">
    <citation type="submission" date="2013-12" db="EMBL/GenBank/DDBJ databases">
        <title>NBRP : Genome information of microbial organism related human and environment.</title>
        <authorList>
            <person name="Hattori M."/>
            <person name="Oshima K."/>
            <person name="Inaba H."/>
            <person name="Suda W."/>
            <person name="Sakamoto M."/>
            <person name="Iino T."/>
            <person name="Kitahara M."/>
            <person name="Oshida Y."/>
            <person name="Iida T."/>
            <person name="Kudo T."/>
            <person name="Itoh T."/>
            <person name="Ahmed I."/>
            <person name="Ohkuma M."/>
        </authorList>
    </citation>
    <scope>NUCLEOTIDE SEQUENCE [LARGE SCALE GENOMIC DNA]</scope>
    <source>
        <strain evidence="10 11">JCM 21738</strain>
    </source>
</reference>
<keyword evidence="11" id="KW-1185">Reference proteome</keyword>
<evidence type="ECO:0000256" key="1">
    <source>
        <dbReference type="ARBA" id="ARBA00001933"/>
    </source>
</evidence>
<dbReference type="GO" id="GO:0030170">
    <property type="term" value="F:pyridoxal phosphate binding"/>
    <property type="evidence" value="ECO:0007669"/>
    <property type="project" value="InterPro"/>
</dbReference>
<dbReference type="Pfam" id="PF01053">
    <property type="entry name" value="Cys_Met_Meta_PP"/>
    <property type="match status" value="1"/>
</dbReference>
<dbReference type="FunFam" id="3.40.640.10:FF:000009">
    <property type="entry name" value="Cystathionine gamma-synthase homolog"/>
    <property type="match status" value="1"/>
</dbReference>
<evidence type="ECO:0000313" key="10">
    <source>
        <dbReference type="EMBL" id="GAE44423.1"/>
    </source>
</evidence>
<dbReference type="PANTHER" id="PTHR11808">
    <property type="entry name" value="TRANS-SULFURATION ENZYME FAMILY MEMBER"/>
    <property type="match status" value="1"/>
</dbReference>
<dbReference type="InterPro" id="IPR054542">
    <property type="entry name" value="Cys_met_metab_PP"/>
</dbReference>
<evidence type="ECO:0000256" key="9">
    <source>
        <dbReference type="RuleBase" id="RU362118"/>
    </source>
</evidence>
<dbReference type="EC" id="4.4.1.13" evidence="3"/>
<dbReference type="InterPro" id="IPR015421">
    <property type="entry name" value="PyrdxlP-dep_Trfase_major"/>
</dbReference>
<evidence type="ECO:0000256" key="5">
    <source>
        <dbReference type="ARBA" id="ARBA00022898"/>
    </source>
</evidence>
<keyword evidence="5 8" id="KW-0663">Pyridoxal phosphate</keyword>
<evidence type="ECO:0000256" key="7">
    <source>
        <dbReference type="ARBA" id="ARBA00023239"/>
    </source>
</evidence>
<evidence type="ECO:0000313" key="11">
    <source>
        <dbReference type="Proteomes" id="UP000018949"/>
    </source>
</evidence>
<evidence type="ECO:0000256" key="3">
    <source>
        <dbReference type="ARBA" id="ARBA00012224"/>
    </source>
</evidence>
<dbReference type="NCBIfam" id="NF005976">
    <property type="entry name" value="PRK08064.1"/>
    <property type="match status" value="1"/>
</dbReference>
<name>W4RKN3_9BACI</name>
<dbReference type="PROSITE" id="PS00868">
    <property type="entry name" value="CYS_MET_METAB_PP"/>
    <property type="match status" value="1"/>
</dbReference>
<dbReference type="InterPro" id="IPR015424">
    <property type="entry name" value="PyrdxlP-dep_Trfase"/>
</dbReference>
<organism evidence="10 11">
    <name type="scientific">Mesobacillus boroniphilus JCM 21738</name>
    <dbReference type="NCBI Taxonomy" id="1294265"/>
    <lineage>
        <taxon>Bacteria</taxon>
        <taxon>Bacillati</taxon>
        <taxon>Bacillota</taxon>
        <taxon>Bacilli</taxon>
        <taxon>Bacillales</taxon>
        <taxon>Bacillaceae</taxon>
        <taxon>Mesobacillus</taxon>
    </lineage>
</organism>
<dbReference type="GO" id="GO:0019346">
    <property type="term" value="P:transsulfuration"/>
    <property type="evidence" value="ECO:0007669"/>
    <property type="project" value="InterPro"/>
</dbReference>
<dbReference type="GO" id="GO:0009086">
    <property type="term" value="P:methionine biosynthetic process"/>
    <property type="evidence" value="ECO:0007669"/>
    <property type="project" value="UniProtKB-KW"/>
</dbReference>
<dbReference type="Proteomes" id="UP000018949">
    <property type="component" value="Unassembled WGS sequence"/>
</dbReference>
<gene>
    <name evidence="10" type="ORF">JCM21738_1133</name>
</gene>
<dbReference type="SUPFAM" id="SSF53383">
    <property type="entry name" value="PLP-dependent transferases"/>
    <property type="match status" value="1"/>
</dbReference>
<comment type="caution">
    <text evidence="10">The sequence shown here is derived from an EMBL/GenBank/DDBJ whole genome shotgun (WGS) entry which is preliminary data.</text>
</comment>
<keyword evidence="6" id="KW-0486">Methionine biosynthesis</keyword>
<dbReference type="CDD" id="cd00614">
    <property type="entry name" value="CGS_like"/>
    <property type="match status" value="1"/>
</dbReference>
<feature type="modified residue" description="N6-(pyridoxal phosphate)lysine" evidence="8">
    <location>
        <position position="199"/>
    </location>
</feature>
<evidence type="ECO:0000256" key="4">
    <source>
        <dbReference type="ARBA" id="ARBA00022605"/>
    </source>
</evidence>
<dbReference type="PANTHER" id="PTHR11808:SF50">
    <property type="entry name" value="CYSTATHIONINE BETA-LYASE"/>
    <property type="match status" value="1"/>
</dbReference>
<dbReference type="InterPro" id="IPR000277">
    <property type="entry name" value="Cys/Met-Metab_PyrdxlP-dep_enz"/>
</dbReference>
<evidence type="ECO:0000256" key="2">
    <source>
        <dbReference type="ARBA" id="ARBA00009077"/>
    </source>
</evidence>
<protein>
    <recommendedName>
        <fullName evidence="3">cysteine-S-conjugate beta-lyase</fullName>
        <ecNumber evidence="3">4.4.1.13</ecNumber>
    </recommendedName>
</protein>
<dbReference type="RefSeq" id="WP_023614351.1">
    <property type="nucleotide sequence ID" value="NZ_BAUW01000008.1"/>
</dbReference>
<dbReference type="Gene3D" id="3.40.640.10">
    <property type="entry name" value="Type I PLP-dependent aspartate aminotransferase-like (Major domain)"/>
    <property type="match status" value="1"/>
</dbReference>
<dbReference type="eggNOG" id="COG0626">
    <property type="taxonomic scope" value="Bacteria"/>
</dbReference>
<proteinExistence type="inferred from homology"/>
<keyword evidence="4" id="KW-0028">Amino-acid biosynthesis</keyword>
<dbReference type="GO" id="GO:0047804">
    <property type="term" value="F:cysteine-S-conjugate beta-lyase activity"/>
    <property type="evidence" value="ECO:0007669"/>
    <property type="project" value="UniProtKB-EC"/>
</dbReference>
<dbReference type="EMBL" id="BAUW01000008">
    <property type="protein sequence ID" value="GAE44423.1"/>
    <property type="molecule type" value="Genomic_DNA"/>
</dbReference>
<accession>W4RKN3</accession>
<sequence length="393" mass="43123">MSHQYTFETQLLHNKHKFDPATGGVSVPIQHASTFHQPSAVKFGKYDYSRSLNPTREALEEIITELEGGVRGFAFSSGMAAISTAFLLLSQGDHVVVTEDVYGGTYRMVTQVLNRFGIEHTFVDMTDLDAVEKAIRPNTALLYAETPSNPLLKVTDIKAVSAIAKKHGAYTFVDNTFMTPYLQRPLELGADIVLHSATKFLSGHSDTVAGLAVVKDEELANRLYTLQNSFGAVLGVQDAWLVMRGIKTLSVRMKKSQESAKKIAEFLKDQPLIKNVFYPGLADHPQASLQLRQAFGPGAVLSFELENAEVLARFIELVRLPVFAVSLGAVESILSYPAKMSHAAIPQDERERRGISDGLLRLSVGLESADDLIADFEQALDSIGILEAQKEEV</sequence>
<keyword evidence="7 10" id="KW-0456">Lyase</keyword>
<evidence type="ECO:0000256" key="6">
    <source>
        <dbReference type="ARBA" id="ARBA00023167"/>
    </source>
</evidence>
<dbReference type="InterPro" id="IPR015422">
    <property type="entry name" value="PyrdxlP-dep_Trfase_small"/>
</dbReference>
<evidence type="ECO:0000256" key="8">
    <source>
        <dbReference type="PIRSR" id="PIRSR001434-2"/>
    </source>
</evidence>